<dbReference type="STRING" id="1618574.UT24_C0029G0002"/>
<proteinExistence type="predicted"/>
<reference evidence="1 2" key="1">
    <citation type="journal article" date="2015" name="Nature">
        <title>rRNA introns, odd ribosomes, and small enigmatic genomes across a large radiation of phyla.</title>
        <authorList>
            <person name="Brown C.T."/>
            <person name="Hug L.A."/>
            <person name="Thomas B.C."/>
            <person name="Sharon I."/>
            <person name="Castelle C.J."/>
            <person name="Singh A."/>
            <person name="Wilkins M.J."/>
            <person name="Williams K.H."/>
            <person name="Banfield J.F."/>
        </authorList>
    </citation>
    <scope>NUCLEOTIDE SEQUENCE [LARGE SCALE GENOMIC DNA]</scope>
</reference>
<sequence>MDKQKGWELEDKLYSLIHNDKKCLDDKCNWDKVKSFIFQKFISKEEIRRLEKENTDFKFRTFDYKGFASDLLELIKEKHG</sequence>
<dbReference type="AlphaFoldDB" id="A0A0G0MF69"/>
<gene>
    <name evidence="1" type="ORF">UT24_C0029G0002</name>
</gene>
<protein>
    <submittedName>
        <fullName evidence="1">Uncharacterized protein</fullName>
    </submittedName>
</protein>
<dbReference type="EMBL" id="LBWB01000029">
    <property type="protein sequence ID" value="KKQ98990.1"/>
    <property type="molecule type" value="Genomic_DNA"/>
</dbReference>
<dbReference type="Proteomes" id="UP000033881">
    <property type="component" value="Unassembled WGS sequence"/>
</dbReference>
<comment type="caution">
    <text evidence="1">The sequence shown here is derived from an EMBL/GenBank/DDBJ whole genome shotgun (WGS) entry which is preliminary data.</text>
</comment>
<evidence type="ECO:0000313" key="1">
    <source>
        <dbReference type="EMBL" id="KKQ98990.1"/>
    </source>
</evidence>
<evidence type="ECO:0000313" key="2">
    <source>
        <dbReference type="Proteomes" id="UP000033881"/>
    </source>
</evidence>
<accession>A0A0G0MF69</accession>
<name>A0A0G0MF69_9BACT</name>
<organism evidence="1 2">
    <name type="scientific">Candidatus Woesebacteria bacterium GW2011_GWB1_39_12</name>
    <dbReference type="NCBI Taxonomy" id="1618574"/>
    <lineage>
        <taxon>Bacteria</taxon>
        <taxon>Candidatus Woeseibacteriota</taxon>
    </lineage>
</organism>